<gene>
    <name evidence="2" type="ORF">GALMADRAFT_24898</name>
</gene>
<accession>A0A067TTD6</accession>
<dbReference type="PANTHER" id="PTHR35871">
    <property type="entry name" value="EXPRESSED PROTEIN"/>
    <property type="match status" value="1"/>
</dbReference>
<feature type="region of interest" description="Disordered" evidence="1">
    <location>
        <begin position="241"/>
        <end position="262"/>
    </location>
</feature>
<dbReference type="Proteomes" id="UP000027222">
    <property type="component" value="Unassembled WGS sequence"/>
</dbReference>
<dbReference type="OrthoDB" id="6511194at2759"/>
<proteinExistence type="predicted"/>
<evidence type="ECO:0000313" key="3">
    <source>
        <dbReference type="Proteomes" id="UP000027222"/>
    </source>
</evidence>
<evidence type="ECO:0000256" key="1">
    <source>
        <dbReference type="SAM" id="MobiDB-lite"/>
    </source>
</evidence>
<feature type="compositionally biased region" description="Basic residues" evidence="1">
    <location>
        <begin position="246"/>
        <end position="260"/>
    </location>
</feature>
<evidence type="ECO:0000313" key="2">
    <source>
        <dbReference type="EMBL" id="KDR82253.1"/>
    </source>
</evidence>
<reference evidence="3" key="1">
    <citation type="journal article" date="2014" name="Proc. Natl. Acad. Sci. U.S.A.">
        <title>Extensive sampling of basidiomycete genomes demonstrates inadequacy of the white-rot/brown-rot paradigm for wood decay fungi.</title>
        <authorList>
            <person name="Riley R."/>
            <person name="Salamov A.A."/>
            <person name="Brown D.W."/>
            <person name="Nagy L.G."/>
            <person name="Floudas D."/>
            <person name="Held B.W."/>
            <person name="Levasseur A."/>
            <person name="Lombard V."/>
            <person name="Morin E."/>
            <person name="Otillar R."/>
            <person name="Lindquist E.A."/>
            <person name="Sun H."/>
            <person name="LaButti K.M."/>
            <person name="Schmutz J."/>
            <person name="Jabbour D."/>
            <person name="Luo H."/>
            <person name="Baker S.E."/>
            <person name="Pisabarro A.G."/>
            <person name="Walton J.D."/>
            <person name="Blanchette R.A."/>
            <person name="Henrissat B."/>
            <person name="Martin F."/>
            <person name="Cullen D."/>
            <person name="Hibbett D.S."/>
            <person name="Grigoriev I.V."/>
        </authorList>
    </citation>
    <scope>NUCLEOTIDE SEQUENCE [LARGE SCALE GENOMIC DNA]</scope>
    <source>
        <strain evidence="3">CBS 339.88</strain>
    </source>
</reference>
<sequence length="301" mass="35447">ILEDEDFRRDIQLHLTEIAKKGYIRAQDIVDYVATPEVQQRLGTRARGIHVRTARRWLHKLSWRYRQKKKGMYIDGHEREDVVEYRKGFVKRWKEYEKRFVIYDNDGNVLSTPTGFPVPQGLRFRLILVTHDESTFYENDRRKTHWIQDNAKAVAEKKGEGQSIMASDFLTSEWGRLKYGDDEARVFFKAGKNRDGYFDADDLLQQVDNAIDIFEAKTNGFATGLFMFDNAPSHQRRAPDAVSARKMPKNPHATWRHHKDGPKMRMTNFGVDNMPQDFYFAEDHPTKPGWFKGMENIIRER</sequence>
<organism evidence="2 3">
    <name type="scientific">Galerina marginata (strain CBS 339.88)</name>
    <dbReference type="NCBI Taxonomy" id="685588"/>
    <lineage>
        <taxon>Eukaryota</taxon>
        <taxon>Fungi</taxon>
        <taxon>Dikarya</taxon>
        <taxon>Basidiomycota</taxon>
        <taxon>Agaricomycotina</taxon>
        <taxon>Agaricomycetes</taxon>
        <taxon>Agaricomycetidae</taxon>
        <taxon>Agaricales</taxon>
        <taxon>Agaricineae</taxon>
        <taxon>Strophariaceae</taxon>
        <taxon>Galerina</taxon>
    </lineage>
</organism>
<dbReference type="EMBL" id="KL142370">
    <property type="protein sequence ID" value="KDR82253.1"/>
    <property type="molecule type" value="Genomic_DNA"/>
</dbReference>
<dbReference type="AlphaFoldDB" id="A0A067TTD6"/>
<name>A0A067TTD6_GALM3</name>
<protein>
    <submittedName>
        <fullName evidence="2">Uncharacterized protein</fullName>
    </submittedName>
</protein>
<dbReference type="STRING" id="685588.A0A067TTD6"/>
<dbReference type="HOGENOM" id="CLU_005726_1_1_1"/>
<keyword evidence="3" id="KW-1185">Reference proteome</keyword>
<feature type="non-terminal residue" evidence="2">
    <location>
        <position position="1"/>
    </location>
</feature>
<feature type="non-terminal residue" evidence="2">
    <location>
        <position position="301"/>
    </location>
</feature>
<dbReference type="PANTHER" id="PTHR35871:SF1">
    <property type="entry name" value="CXC1-LIKE CYSTEINE CLUSTER ASSOCIATED WITH KDZ TRANSPOSASES DOMAIN-CONTAINING PROTEIN"/>
    <property type="match status" value="1"/>
</dbReference>